<gene>
    <name evidence="2" type="ORF">HUO12_01635</name>
</gene>
<protein>
    <submittedName>
        <fullName evidence="2">Uncharacterized protein</fullName>
    </submittedName>
</protein>
<comment type="caution">
    <text evidence="2">The sequence shown here is derived from an EMBL/GenBank/DDBJ whole genome shotgun (WGS) entry which is preliminary data.</text>
</comment>
<evidence type="ECO:0000313" key="2">
    <source>
        <dbReference type="EMBL" id="NVE93594.1"/>
    </source>
</evidence>
<dbReference type="GO" id="GO:0016020">
    <property type="term" value="C:membrane"/>
    <property type="evidence" value="ECO:0007669"/>
    <property type="project" value="InterPro"/>
</dbReference>
<dbReference type="Proteomes" id="UP000546031">
    <property type="component" value="Unassembled WGS sequence"/>
</dbReference>
<proteinExistence type="predicted"/>
<dbReference type="SUPFAM" id="SSF81343">
    <property type="entry name" value="Fumarate reductase respiratory complex transmembrane subunits"/>
    <property type="match status" value="1"/>
</dbReference>
<feature type="transmembrane region" description="Helical" evidence="1">
    <location>
        <begin position="64"/>
        <end position="86"/>
    </location>
</feature>
<keyword evidence="3" id="KW-1185">Reference proteome</keyword>
<dbReference type="InterPro" id="IPR034804">
    <property type="entry name" value="SQR/QFR_C/D"/>
</dbReference>
<keyword evidence="1" id="KW-0472">Membrane</keyword>
<name>A0A850H369_9SPHN</name>
<dbReference type="EMBL" id="JABWTA010000001">
    <property type="protein sequence ID" value="NVE93594.1"/>
    <property type="molecule type" value="Genomic_DNA"/>
</dbReference>
<evidence type="ECO:0000256" key="1">
    <source>
        <dbReference type="SAM" id="Phobius"/>
    </source>
</evidence>
<organism evidence="2 3">
    <name type="scientific">Altererythrobacter lutimaris</name>
    <dbReference type="NCBI Taxonomy" id="2743979"/>
    <lineage>
        <taxon>Bacteria</taxon>
        <taxon>Pseudomonadati</taxon>
        <taxon>Pseudomonadota</taxon>
        <taxon>Alphaproteobacteria</taxon>
        <taxon>Sphingomonadales</taxon>
        <taxon>Erythrobacteraceae</taxon>
        <taxon>Altererythrobacter</taxon>
    </lineage>
</organism>
<reference evidence="2 3" key="1">
    <citation type="submission" date="2020-06" db="EMBL/GenBank/DDBJ databases">
        <title>Altererythrobacter lutimaris sp. nov., a marine bacterium isolated from a tidal flat.</title>
        <authorList>
            <person name="Kim D."/>
            <person name="Yoo Y."/>
            <person name="Kim J.-J."/>
        </authorList>
    </citation>
    <scope>NUCLEOTIDE SEQUENCE [LARGE SCALE GENOMIC DNA]</scope>
    <source>
        <strain evidence="2 3">JGD-16</strain>
    </source>
</reference>
<keyword evidence="1" id="KW-1133">Transmembrane helix</keyword>
<keyword evidence="1" id="KW-0812">Transmembrane</keyword>
<feature type="transmembrane region" description="Helical" evidence="1">
    <location>
        <begin position="107"/>
        <end position="127"/>
    </location>
</feature>
<feature type="transmembrane region" description="Helical" evidence="1">
    <location>
        <begin position="147"/>
        <end position="166"/>
    </location>
</feature>
<feature type="transmembrane region" description="Helical" evidence="1">
    <location>
        <begin position="178"/>
        <end position="198"/>
    </location>
</feature>
<dbReference type="AlphaFoldDB" id="A0A850H369"/>
<evidence type="ECO:0000313" key="3">
    <source>
        <dbReference type="Proteomes" id="UP000546031"/>
    </source>
</evidence>
<feature type="transmembrane region" description="Helical" evidence="1">
    <location>
        <begin position="21"/>
        <end position="44"/>
    </location>
</feature>
<sequence length="220" mass="23953">MEARTAQAPRSRSHSAAAAKRAHGILAGFILIFIVVHFATHFAALGGAQAHAAALDLARPVYQFPLVEIALVMALATQIVLGIRLLTLIRKRVRKGLWHKVQFASGAYLAFFIILHTSAAVITRLFVGLDTNFYWAAGTVVLAPLKYGFTPYYVLAVTAIASHLLAAMHFRRPRPWQVPALAIGPLLGITFVFGYGGAFQPVELPQEYRDYLATFPGVAS</sequence>
<dbReference type="RefSeq" id="WP_176271951.1">
    <property type="nucleotide sequence ID" value="NZ_JABWTA010000001.1"/>
</dbReference>
<accession>A0A850H369</accession>